<dbReference type="SUPFAM" id="SSF52743">
    <property type="entry name" value="Subtilisin-like"/>
    <property type="match status" value="1"/>
</dbReference>
<evidence type="ECO:0000313" key="3">
    <source>
        <dbReference type="EMBL" id="KAK1635877.1"/>
    </source>
</evidence>
<proteinExistence type="predicted"/>
<dbReference type="AlphaFoldDB" id="A0AAI9ZPM7"/>
<dbReference type="InterPro" id="IPR036852">
    <property type="entry name" value="Peptidase_S8/S53_dom_sf"/>
</dbReference>
<dbReference type="Pfam" id="PF05922">
    <property type="entry name" value="Inhibitor_I9"/>
    <property type="match status" value="1"/>
</dbReference>
<keyword evidence="4" id="KW-1185">Reference proteome</keyword>
<feature type="chain" id="PRO_5042470671" description="Inhibitor I9 domain-containing protein" evidence="1">
    <location>
        <begin position="20"/>
        <end position="191"/>
    </location>
</feature>
<dbReference type="EMBL" id="JAHMHQ010000012">
    <property type="protein sequence ID" value="KAK1635877.1"/>
    <property type="molecule type" value="Genomic_DNA"/>
</dbReference>
<feature type="domain" description="Inhibitor I9" evidence="2">
    <location>
        <begin position="54"/>
        <end position="116"/>
    </location>
</feature>
<name>A0AAI9ZPM7_9PEZI</name>
<evidence type="ECO:0000256" key="1">
    <source>
        <dbReference type="SAM" id="SignalP"/>
    </source>
</evidence>
<accession>A0AAI9ZPM7</accession>
<dbReference type="GO" id="GO:0004252">
    <property type="term" value="F:serine-type endopeptidase activity"/>
    <property type="evidence" value="ECO:0007669"/>
    <property type="project" value="InterPro"/>
</dbReference>
<dbReference type="GeneID" id="85477422"/>
<dbReference type="InterPro" id="IPR010259">
    <property type="entry name" value="S8pro/Inhibitor_I9"/>
</dbReference>
<dbReference type="Proteomes" id="UP001243989">
    <property type="component" value="Unassembled WGS sequence"/>
</dbReference>
<dbReference type="RefSeq" id="XP_060444484.1">
    <property type="nucleotide sequence ID" value="XM_060592560.1"/>
</dbReference>
<dbReference type="GO" id="GO:0006508">
    <property type="term" value="P:proteolysis"/>
    <property type="evidence" value="ECO:0007669"/>
    <property type="project" value="InterPro"/>
</dbReference>
<feature type="signal peptide" evidence="1">
    <location>
        <begin position="1"/>
        <end position="19"/>
    </location>
</feature>
<protein>
    <recommendedName>
        <fullName evidence="2">Inhibitor I9 domain-containing protein</fullName>
    </recommendedName>
</protein>
<sequence>MRLFAISLALPLALPLVKAGSNPALRSRQNVDFRDHNRPISKSFIVEFAPPAVDQRHQGSNQRRDGLASTDGVTLVKTYDNKVFTGASVETENHTLDSLLSLPDVVNVWPNVAVKLDPVESKRLVQGEDVAYTTHNATGISKLHAQGVFGKRAKVGVVDTGIWYCWYPYHRDVGSNRRVLGVTKYQYLCID</sequence>
<evidence type="ECO:0000313" key="4">
    <source>
        <dbReference type="Proteomes" id="UP001243989"/>
    </source>
</evidence>
<keyword evidence="1" id="KW-0732">Signal</keyword>
<reference evidence="3" key="1">
    <citation type="submission" date="2021-06" db="EMBL/GenBank/DDBJ databases">
        <title>Comparative genomics, transcriptomics and evolutionary studies reveal genomic signatures of adaptation to plant cell wall in hemibiotrophic fungi.</title>
        <authorList>
            <consortium name="DOE Joint Genome Institute"/>
            <person name="Baroncelli R."/>
            <person name="Diaz J.F."/>
            <person name="Benocci T."/>
            <person name="Peng M."/>
            <person name="Battaglia E."/>
            <person name="Haridas S."/>
            <person name="Andreopoulos W."/>
            <person name="Labutti K."/>
            <person name="Pangilinan J."/>
            <person name="Floch G.L."/>
            <person name="Makela M.R."/>
            <person name="Henrissat B."/>
            <person name="Grigoriev I.V."/>
            <person name="Crouch J.A."/>
            <person name="De Vries R.P."/>
            <person name="Sukno S.A."/>
            <person name="Thon M.R."/>
        </authorList>
    </citation>
    <scope>NUCLEOTIDE SEQUENCE</scope>
    <source>
        <strain evidence="3">CBS 102054</strain>
    </source>
</reference>
<organism evidence="3 4">
    <name type="scientific">Colletotrichum phormii</name>
    <dbReference type="NCBI Taxonomy" id="359342"/>
    <lineage>
        <taxon>Eukaryota</taxon>
        <taxon>Fungi</taxon>
        <taxon>Dikarya</taxon>
        <taxon>Ascomycota</taxon>
        <taxon>Pezizomycotina</taxon>
        <taxon>Sordariomycetes</taxon>
        <taxon>Hypocreomycetidae</taxon>
        <taxon>Glomerellales</taxon>
        <taxon>Glomerellaceae</taxon>
        <taxon>Colletotrichum</taxon>
        <taxon>Colletotrichum acutatum species complex</taxon>
    </lineage>
</organism>
<evidence type="ECO:0000259" key="2">
    <source>
        <dbReference type="Pfam" id="PF05922"/>
    </source>
</evidence>
<gene>
    <name evidence="3" type="ORF">BDP81DRAFT_450711</name>
</gene>
<comment type="caution">
    <text evidence="3">The sequence shown here is derived from an EMBL/GenBank/DDBJ whole genome shotgun (WGS) entry which is preliminary data.</text>
</comment>